<evidence type="ECO:0000313" key="5">
    <source>
        <dbReference type="Proteomes" id="UP000799779"/>
    </source>
</evidence>
<proteinExistence type="inferred from homology"/>
<keyword evidence="3" id="KW-0560">Oxidoreductase</keyword>
<gene>
    <name evidence="4" type="ORF">P154DRAFT_549682</name>
</gene>
<organism evidence="4 5">
    <name type="scientific">Amniculicola lignicola CBS 123094</name>
    <dbReference type="NCBI Taxonomy" id="1392246"/>
    <lineage>
        <taxon>Eukaryota</taxon>
        <taxon>Fungi</taxon>
        <taxon>Dikarya</taxon>
        <taxon>Ascomycota</taxon>
        <taxon>Pezizomycotina</taxon>
        <taxon>Dothideomycetes</taxon>
        <taxon>Pleosporomycetidae</taxon>
        <taxon>Pleosporales</taxon>
        <taxon>Amniculicolaceae</taxon>
        <taxon>Amniculicola</taxon>
    </lineage>
</organism>
<dbReference type="InterPro" id="IPR036291">
    <property type="entry name" value="NAD(P)-bd_dom_sf"/>
</dbReference>
<name>A0A6A5VX46_9PLEO</name>
<comment type="similarity">
    <text evidence="1">Belongs to the short-chain dehydrogenases/reductases (SDR) family.</text>
</comment>
<dbReference type="SUPFAM" id="SSF51735">
    <property type="entry name" value="NAD(P)-binding Rossmann-fold domains"/>
    <property type="match status" value="1"/>
</dbReference>
<protein>
    <submittedName>
        <fullName evidence="4">NAD(P)-binding protein</fullName>
    </submittedName>
</protein>
<evidence type="ECO:0000256" key="1">
    <source>
        <dbReference type="ARBA" id="ARBA00006484"/>
    </source>
</evidence>
<evidence type="ECO:0000256" key="2">
    <source>
        <dbReference type="ARBA" id="ARBA00022857"/>
    </source>
</evidence>
<dbReference type="Pfam" id="PF00106">
    <property type="entry name" value="adh_short"/>
    <property type="match status" value="1"/>
</dbReference>
<dbReference type="EMBL" id="ML977717">
    <property type="protein sequence ID" value="KAF1993249.1"/>
    <property type="molecule type" value="Genomic_DNA"/>
</dbReference>
<evidence type="ECO:0000313" key="4">
    <source>
        <dbReference type="EMBL" id="KAF1993249.1"/>
    </source>
</evidence>
<evidence type="ECO:0000256" key="3">
    <source>
        <dbReference type="ARBA" id="ARBA00023002"/>
    </source>
</evidence>
<dbReference type="AlphaFoldDB" id="A0A6A5VX46"/>
<reference evidence="4" key="1">
    <citation type="journal article" date="2020" name="Stud. Mycol.">
        <title>101 Dothideomycetes genomes: a test case for predicting lifestyles and emergence of pathogens.</title>
        <authorList>
            <person name="Haridas S."/>
            <person name="Albert R."/>
            <person name="Binder M."/>
            <person name="Bloem J."/>
            <person name="Labutti K."/>
            <person name="Salamov A."/>
            <person name="Andreopoulos B."/>
            <person name="Baker S."/>
            <person name="Barry K."/>
            <person name="Bills G."/>
            <person name="Bluhm B."/>
            <person name="Cannon C."/>
            <person name="Castanera R."/>
            <person name="Culley D."/>
            <person name="Daum C."/>
            <person name="Ezra D."/>
            <person name="Gonzalez J."/>
            <person name="Henrissat B."/>
            <person name="Kuo A."/>
            <person name="Liang C."/>
            <person name="Lipzen A."/>
            <person name="Lutzoni F."/>
            <person name="Magnuson J."/>
            <person name="Mondo S."/>
            <person name="Nolan M."/>
            <person name="Ohm R."/>
            <person name="Pangilinan J."/>
            <person name="Park H.-J."/>
            <person name="Ramirez L."/>
            <person name="Alfaro M."/>
            <person name="Sun H."/>
            <person name="Tritt A."/>
            <person name="Yoshinaga Y."/>
            <person name="Zwiers L.-H."/>
            <person name="Turgeon B."/>
            <person name="Goodwin S."/>
            <person name="Spatafora J."/>
            <person name="Crous P."/>
            <person name="Grigoriev I."/>
        </authorList>
    </citation>
    <scope>NUCLEOTIDE SEQUENCE</scope>
    <source>
        <strain evidence="4">CBS 123094</strain>
    </source>
</reference>
<sequence>MTSLKITIDSIPRLDGKVAIITVHILDIFKPSDEELAIPNLTYHACDISKWSDLLAVFKQVGTVDFAFANAGISETFDVFADEFNEAGELKEPNYPVLDVNLKSVLNFVKIAWSTMKRNGTHGSIVITTSATGYVPEQSLPVYAAGKAALMNLIRALRSITPLDNITINGVAPAATVTRLLPSHLAAPIIAQGLPVSSSEFVGLALVYSATATQDRRVQAYGKEKDEEGSFKGRWNGRVILTLGDQYTEIEEPLSRSREIWWGKRNLELTRAQQAVTDFRGM</sequence>
<dbReference type="PANTHER" id="PTHR43180">
    <property type="entry name" value="3-OXOACYL-(ACYL-CARRIER-PROTEIN) REDUCTASE (AFU_ORTHOLOGUE AFUA_6G11210)"/>
    <property type="match status" value="1"/>
</dbReference>
<accession>A0A6A5VX46</accession>
<dbReference type="PROSITE" id="PS00061">
    <property type="entry name" value="ADH_SHORT"/>
    <property type="match status" value="1"/>
</dbReference>
<dbReference type="PRINTS" id="PR00081">
    <property type="entry name" value="GDHRDH"/>
</dbReference>
<keyword evidence="5" id="KW-1185">Reference proteome</keyword>
<dbReference type="GO" id="GO:0016491">
    <property type="term" value="F:oxidoreductase activity"/>
    <property type="evidence" value="ECO:0007669"/>
    <property type="project" value="UniProtKB-KW"/>
</dbReference>
<dbReference type="OrthoDB" id="37659at2759"/>
<dbReference type="Proteomes" id="UP000799779">
    <property type="component" value="Unassembled WGS sequence"/>
</dbReference>
<dbReference type="Gene3D" id="3.40.50.720">
    <property type="entry name" value="NAD(P)-binding Rossmann-like Domain"/>
    <property type="match status" value="1"/>
</dbReference>
<dbReference type="InterPro" id="IPR020904">
    <property type="entry name" value="Sc_DH/Rdtase_CS"/>
</dbReference>
<keyword evidence="2" id="KW-0521">NADP</keyword>
<dbReference type="PANTHER" id="PTHR43180:SF80">
    <property type="entry name" value="NAD(P)-BINDING PROTEIN"/>
    <property type="match status" value="1"/>
</dbReference>
<dbReference type="InterPro" id="IPR002347">
    <property type="entry name" value="SDR_fam"/>
</dbReference>